<evidence type="ECO:0000256" key="1">
    <source>
        <dbReference type="SAM" id="SignalP"/>
    </source>
</evidence>
<sequence>MRRCAQILVGVLIIGMSSLLASCSADDNNNIQIDKALSVNSINIEKTWIVAHFDFQEGVSRSHKERYQKSLIEIDIMKGGKYQAIDKYSLEESKGNWVLEGEMISLENDADGEVKRYRIIDLSRAEALVSPINIKEISQMELVSFKK</sequence>
<comment type="caution">
    <text evidence="2">The sequence shown here is derived from an EMBL/GenBank/DDBJ whole genome shotgun (WGS) entry which is preliminary data.</text>
</comment>
<name>A0AAJ4W5A4_MYRPR</name>
<dbReference type="Proteomes" id="UP000183496">
    <property type="component" value="Unassembled WGS sequence"/>
</dbReference>
<evidence type="ECO:0000313" key="2">
    <source>
        <dbReference type="EMBL" id="SER16790.1"/>
    </source>
</evidence>
<dbReference type="EMBL" id="FOFY01000010">
    <property type="protein sequence ID" value="SER16790.1"/>
    <property type="molecule type" value="Genomic_DNA"/>
</dbReference>
<protein>
    <recommendedName>
        <fullName evidence="4">Lipocalin-like domain-containing protein</fullName>
    </recommendedName>
</protein>
<organism evidence="2 3">
    <name type="scientific">Myroides profundi</name>
    <dbReference type="NCBI Taxonomy" id="480520"/>
    <lineage>
        <taxon>Bacteria</taxon>
        <taxon>Pseudomonadati</taxon>
        <taxon>Bacteroidota</taxon>
        <taxon>Flavobacteriia</taxon>
        <taxon>Flavobacteriales</taxon>
        <taxon>Flavobacteriaceae</taxon>
        <taxon>Myroides</taxon>
    </lineage>
</organism>
<feature type="signal peptide" evidence="1">
    <location>
        <begin position="1"/>
        <end position="21"/>
    </location>
</feature>
<keyword evidence="1" id="KW-0732">Signal</keyword>
<evidence type="ECO:0008006" key="4">
    <source>
        <dbReference type="Google" id="ProtNLM"/>
    </source>
</evidence>
<dbReference type="AlphaFoldDB" id="A0AAJ4W5A4"/>
<gene>
    <name evidence="2" type="ORF">SAMN04488089_11063</name>
</gene>
<accession>A0AAJ4W5A4</accession>
<feature type="chain" id="PRO_5042460246" description="Lipocalin-like domain-containing protein" evidence="1">
    <location>
        <begin position="22"/>
        <end position="147"/>
    </location>
</feature>
<keyword evidence="3" id="KW-1185">Reference proteome</keyword>
<proteinExistence type="predicted"/>
<dbReference type="PROSITE" id="PS51257">
    <property type="entry name" value="PROKAR_LIPOPROTEIN"/>
    <property type="match status" value="1"/>
</dbReference>
<reference evidence="2 3" key="1">
    <citation type="submission" date="2016-10" db="EMBL/GenBank/DDBJ databases">
        <authorList>
            <person name="Varghese N."/>
            <person name="Submissions S."/>
        </authorList>
    </citation>
    <scope>NUCLEOTIDE SEQUENCE [LARGE SCALE GENOMIC DNA]</scope>
    <source>
        <strain evidence="3">DSM 19823 / KCTC 23066 / CCTCC M 208030 / D25</strain>
    </source>
</reference>
<evidence type="ECO:0000313" key="3">
    <source>
        <dbReference type="Proteomes" id="UP000183496"/>
    </source>
</evidence>